<comment type="caution">
    <text evidence="3">The sequence shown here is derived from an EMBL/GenBank/DDBJ whole genome shotgun (WGS) entry which is preliminary data.</text>
</comment>
<feature type="compositionally biased region" description="Low complexity" evidence="1">
    <location>
        <begin position="99"/>
        <end position="112"/>
    </location>
</feature>
<protein>
    <recommendedName>
        <fullName evidence="5">DUF3035 domain-containing protein</fullName>
    </recommendedName>
</protein>
<keyword evidence="2" id="KW-0732">Signal</keyword>
<evidence type="ECO:0000256" key="1">
    <source>
        <dbReference type="SAM" id="MobiDB-lite"/>
    </source>
</evidence>
<dbReference type="EMBL" id="JADQDO010000007">
    <property type="protein sequence ID" value="MBF9234650.1"/>
    <property type="molecule type" value="Genomic_DNA"/>
</dbReference>
<feature type="chain" id="PRO_5038047649" description="DUF3035 domain-containing protein" evidence="2">
    <location>
        <begin position="29"/>
        <end position="129"/>
    </location>
</feature>
<accession>A0A931FPD9</accession>
<feature type="region of interest" description="Disordered" evidence="1">
    <location>
        <begin position="97"/>
        <end position="129"/>
    </location>
</feature>
<dbReference type="Proteomes" id="UP000599312">
    <property type="component" value="Unassembled WGS sequence"/>
</dbReference>
<feature type="signal peptide" evidence="2">
    <location>
        <begin position="1"/>
        <end position="28"/>
    </location>
</feature>
<evidence type="ECO:0000313" key="4">
    <source>
        <dbReference type="Proteomes" id="UP000599312"/>
    </source>
</evidence>
<dbReference type="RefSeq" id="WP_196272636.1">
    <property type="nucleotide sequence ID" value="NZ_JADQDO010000007.1"/>
</dbReference>
<dbReference type="PROSITE" id="PS51257">
    <property type="entry name" value="PROKAR_LIPOPROTEIN"/>
    <property type="match status" value="1"/>
</dbReference>
<evidence type="ECO:0008006" key="5">
    <source>
        <dbReference type="Google" id="ProtNLM"/>
    </source>
</evidence>
<organism evidence="3 4">
    <name type="scientific">Microvirga alba</name>
    <dbReference type="NCBI Taxonomy" id="2791025"/>
    <lineage>
        <taxon>Bacteria</taxon>
        <taxon>Pseudomonadati</taxon>
        <taxon>Pseudomonadota</taxon>
        <taxon>Alphaproteobacteria</taxon>
        <taxon>Hyphomicrobiales</taxon>
        <taxon>Methylobacteriaceae</taxon>
        <taxon>Microvirga</taxon>
    </lineage>
</organism>
<name>A0A931FPD9_9HYPH</name>
<dbReference type="AlphaFoldDB" id="A0A931FPD9"/>
<sequence length="129" mass="12904">MRFSTPLTSRASLAGLAGLALMGLAACAGDSNPARDLVASVGAGPKMATTPDFVSTTRPATLEYMPVGTSNPGRTTAAKTADELKAVEAELDAARTRNEAAGAAAAQLGGTPAPEPVVLPKKPGSVRTQ</sequence>
<keyword evidence="4" id="KW-1185">Reference proteome</keyword>
<evidence type="ECO:0000313" key="3">
    <source>
        <dbReference type="EMBL" id="MBF9234650.1"/>
    </source>
</evidence>
<reference evidence="3" key="1">
    <citation type="submission" date="2020-11" db="EMBL/GenBank/DDBJ databases">
        <authorList>
            <person name="Kim M.K."/>
        </authorList>
    </citation>
    <scope>NUCLEOTIDE SEQUENCE</scope>
    <source>
        <strain evidence="3">BT350</strain>
    </source>
</reference>
<proteinExistence type="predicted"/>
<evidence type="ECO:0000256" key="2">
    <source>
        <dbReference type="SAM" id="SignalP"/>
    </source>
</evidence>
<gene>
    <name evidence="3" type="ORF">I2H38_14840</name>
</gene>